<dbReference type="AlphaFoldDB" id="A0A9W5T8H7"/>
<protein>
    <submittedName>
        <fullName evidence="2">UPF0609 CG1218, putative</fullName>
    </submittedName>
</protein>
<dbReference type="Proteomes" id="UP001057455">
    <property type="component" value="Unassembled WGS sequence"/>
</dbReference>
<feature type="compositionally biased region" description="Polar residues" evidence="1">
    <location>
        <begin position="323"/>
        <end position="338"/>
    </location>
</feature>
<evidence type="ECO:0000313" key="3">
    <source>
        <dbReference type="Proteomes" id="UP001057455"/>
    </source>
</evidence>
<feature type="compositionally biased region" description="Low complexity" evidence="1">
    <location>
        <begin position="339"/>
        <end position="350"/>
    </location>
</feature>
<name>A0A9W5T8H7_BABOV</name>
<reference evidence="2" key="1">
    <citation type="submission" date="2019-12" db="EMBL/GenBank/DDBJ databases">
        <title>Genome sequence of Babesia ovis.</title>
        <authorList>
            <person name="Yamagishi J."/>
            <person name="Sevinc F."/>
            <person name="Xuan X."/>
        </authorList>
    </citation>
    <scope>NUCLEOTIDE SEQUENCE</scope>
    <source>
        <strain evidence="2">Selcuk</strain>
    </source>
</reference>
<comment type="caution">
    <text evidence="2">The sequence shown here is derived from an EMBL/GenBank/DDBJ whole genome shotgun (WGS) entry which is preliminary data.</text>
</comment>
<feature type="compositionally biased region" description="Low complexity" evidence="1">
    <location>
        <begin position="380"/>
        <end position="394"/>
    </location>
</feature>
<gene>
    <name evidence="2" type="ORF">BaOVIS_003250</name>
</gene>
<evidence type="ECO:0000313" key="2">
    <source>
        <dbReference type="EMBL" id="GFE52921.1"/>
    </source>
</evidence>
<organism evidence="2 3">
    <name type="scientific">Babesia ovis</name>
    <dbReference type="NCBI Taxonomy" id="5869"/>
    <lineage>
        <taxon>Eukaryota</taxon>
        <taxon>Sar</taxon>
        <taxon>Alveolata</taxon>
        <taxon>Apicomplexa</taxon>
        <taxon>Aconoidasida</taxon>
        <taxon>Piroplasmida</taxon>
        <taxon>Babesiidae</taxon>
        <taxon>Babesia</taxon>
    </lineage>
</organism>
<keyword evidence="3" id="KW-1185">Reference proteome</keyword>
<evidence type="ECO:0000256" key="1">
    <source>
        <dbReference type="SAM" id="MobiDB-lite"/>
    </source>
</evidence>
<dbReference type="EMBL" id="BLIY01000003">
    <property type="protein sequence ID" value="GFE52921.1"/>
    <property type="molecule type" value="Genomic_DNA"/>
</dbReference>
<dbReference type="OrthoDB" id="366252at2759"/>
<sequence>MTVHSHENDRYRRSRRGTDNGQPGSPMLPPLPLPSPDLCLLNSRPLSCLYSESHEHSHRKRVRQALLKAESEHDDTSQGHITACADTHDTDIASWPPASCDISKDLRLFEDLISYIGLRIANKRNALATVGIDLGSVEKGFGLLERACRYGVPCLPMHALVKTLQTRKSSAMSNRDSKSGRKPSKLRATDLSDLLEDPDKLWGDLSYIISDSLNITSKDRYEKPFLLRSLSQLPVIDNKMLSILSPLSVALSQDKLLADLLGPTVWTELQQNERMYQDDEKTEPISLDDSCFKSTSSGTTDKLATSSGNNSRVRPSAGDKTDNLTTATIATRTASNTDSSITKSKTATKGKTSERTSKSARLPTVDDLNTEPKSDGNLMDTTSSGAGDTSTPAGNVNNQSSTAEKPVVTPESDLTVDQMVQNLLDGKLCNGSEAKSARELGMSILVAGMYEFLSVDFFKEFLQDRRLVECFHSHDKEALTKDHI</sequence>
<feature type="compositionally biased region" description="Basic and acidic residues" evidence="1">
    <location>
        <begin position="1"/>
        <end position="11"/>
    </location>
</feature>
<proteinExistence type="predicted"/>
<feature type="region of interest" description="Disordered" evidence="1">
    <location>
        <begin position="275"/>
        <end position="410"/>
    </location>
</feature>
<feature type="region of interest" description="Disordered" evidence="1">
    <location>
        <begin position="1"/>
        <end position="33"/>
    </location>
</feature>
<accession>A0A9W5T8H7</accession>
<feature type="compositionally biased region" description="Polar residues" evidence="1">
    <location>
        <begin position="292"/>
        <end position="313"/>
    </location>
</feature>
<feature type="region of interest" description="Disordered" evidence="1">
    <location>
        <begin position="166"/>
        <end position="185"/>
    </location>
</feature>